<feature type="domain" description="Metallo-beta-lactamase" evidence="2">
    <location>
        <begin position="33"/>
        <end position="141"/>
    </location>
</feature>
<dbReference type="RefSeq" id="WP_317771520.1">
    <property type="nucleotide sequence ID" value="NZ_JAWMAJ010000039.1"/>
</dbReference>
<gene>
    <name evidence="3" type="ORF">R5A26_14185</name>
</gene>
<dbReference type="EMBL" id="JAWMAJ010000039">
    <property type="protein sequence ID" value="MDV7217096.1"/>
    <property type="molecule type" value="Genomic_DNA"/>
</dbReference>
<dbReference type="InterPro" id="IPR036866">
    <property type="entry name" value="RibonucZ/Hydroxyglut_hydro"/>
</dbReference>
<dbReference type="SUPFAM" id="SSF56281">
    <property type="entry name" value="Metallo-hydrolase/oxidoreductase"/>
    <property type="match status" value="1"/>
</dbReference>
<protein>
    <submittedName>
        <fullName evidence="3">MBL fold metallo-hydrolase</fullName>
    </submittedName>
</protein>
<sequence>MTEHIGIDPATLLRVHDVLPPTGTGASATNTAPAFTVMENDDVKVTAVLVPHGAVYPGYAYRFDTDHGSVVFSGDTTPSPNVIRLARHADVLVHEALYPEGLAALGLPQSLIDHILATHTDVSELGRIAAEAGARTLVATHLSPGNPAATTDATWRRLLRDSARRADFGGRMVLGQDLLRLPVTGRSADSR</sequence>
<evidence type="ECO:0000259" key="2">
    <source>
        <dbReference type="Pfam" id="PF12706"/>
    </source>
</evidence>
<dbReference type="InterPro" id="IPR001279">
    <property type="entry name" value="Metallo-B-lactamas"/>
</dbReference>
<comment type="caution">
    <text evidence="3">The sequence shown here is derived from an EMBL/GenBank/DDBJ whole genome shotgun (WGS) entry which is preliminary data.</text>
</comment>
<keyword evidence="4" id="KW-1185">Reference proteome</keyword>
<evidence type="ECO:0000313" key="3">
    <source>
        <dbReference type="EMBL" id="MDV7217096.1"/>
    </source>
</evidence>
<evidence type="ECO:0000256" key="1">
    <source>
        <dbReference type="ARBA" id="ARBA00022759"/>
    </source>
</evidence>
<dbReference type="PANTHER" id="PTHR46018:SF2">
    <property type="entry name" value="ZINC PHOSPHODIESTERASE ELAC PROTEIN 1"/>
    <property type="match status" value="1"/>
</dbReference>
<keyword evidence="1" id="KW-0255">Endonuclease</keyword>
<dbReference type="Proteomes" id="UP001187346">
    <property type="component" value="Unassembled WGS sequence"/>
</dbReference>
<dbReference type="Gene3D" id="3.60.15.10">
    <property type="entry name" value="Ribonuclease Z/Hydroxyacylglutathione hydrolase-like"/>
    <property type="match status" value="1"/>
</dbReference>
<proteinExistence type="predicted"/>
<evidence type="ECO:0000313" key="4">
    <source>
        <dbReference type="Proteomes" id="UP001187346"/>
    </source>
</evidence>
<reference evidence="3 4" key="1">
    <citation type="submission" date="2023-10" db="EMBL/GenBank/DDBJ databases">
        <title>Characterization of rhizosphere-enriched actinobacteria from wheat plants lab-grown on chernevaya soil.</title>
        <authorList>
            <person name="Tikhonova E.N."/>
            <person name="Konopkin A."/>
            <person name="Kravchenko I.K."/>
        </authorList>
    </citation>
    <scope>NUCLEOTIDE SEQUENCE [LARGE SCALE GENOMIC DNA]</scope>
    <source>
        <strain evidence="3 4">RR29</strain>
    </source>
</reference>
<dbReference type="PANTHER" id="PTHR46018">
    <property type="entry name" value="ZINC PHOSPHODIESTERASE ELAC PROTEIN 1"/>
    <property type="match status" value="1"/>
</dbReference>
<dbReference type="Pfam" id="PF12706">
    <property type="entry name" value="Lactamase_B_2"/>
    <property type="match status" value="1"/>
</dbReference>
<accession>A0ABU4F940</accession>
<organism evidence="3 4">
    <name type="scientific">Streptomyces prunicolor</name>
    <dbReference type="NCBI Taxonomy" id="67348"/>
    <lineage>
        <taxon>Bacteria</taxon>
        <taxon>Bacillati</taxon>
        <taxon>Actinomycetota</taxon>
        <taxon>Actinomycetes</taxon>
        <taxon>Kitasatosporales</taxon>
        <taxon>Streptomycetaceae</taxon>
        <taxon>Streptomyces</taxon>
    </lineage>
</organism>
<name>A0ABU4F940_9ACTN</name>
<keyword evidence="1" id="KW-0378">Hydrolase</keyword>
<keyword evidence="1" id="KW-0540">Nuclease</keyword>